<gene>
    <name evidence="7" type="ORF">RT717_09845</name>
</gene>
<dbReference type="Proteomes" id="UP001302349">
    <property type="component" value="Chromosome"/>
</dbReference>
<feature type="chain" id="PRO_5047156437" evidence="6">
    <location>
        <begin position="22"/>
        <end position="500"/>
    </location>
</feature>
<evidence type="ECO:0000256" key="5">
    <source>
        <dbReference type="ARBA" id="ARBA00023180"/>
    </source>
</evidence>
<keyword evidence="4" id="KW-0378">Hydrolase</keyword>
<keyword evidence="5" id="KW-0325">Glycoprotein</keyword>
<organism evidence="7 8">
    <name type="scientific">Imperialibacter roseus</name>
    <dbReference type="NCBI Taxonomy" id="1324217"/>
    <lineage>
        <taxon>Bacteria</taxon>
        <taxon>Pseudomonadati</taxon>
        <taxon>Bacteroidota</taxon>
        <taxon>Cytophagia</taxon>
        <taxon>Cytophagales</taxon>
        <taxon>Flammeovirgaceae</taxon>
        <taxon>Imperialibacter</taxon>
    </lineage>
</organism>
<keyword evidence="1" id="KW-0121">Carboxypeptidase</keyword>
<dbReference type="PANTHER" id="PTHR11802">
    <property type="entry name" value="SERINE PROTEASE FAMILY S10 SERINE CARBOXYPEPTIDASE"/>
    <property type="match status" value="1"/>
</dbReference>
<evidence type="ECO:0000256" key="1">
    <source>
        <dbReference type="ARBA" id="ARBA00022645"/>
    </source>
</evidence>
<protein>
    <submittedName>
        <fullName evidence="7">Peptidase S10</fullName>
    </submittedName>
</protein>
<dbReference type="EMBL" id="CP136051">
    <property type="protein sequence ID" value="WOK08937.1"/>
    <property type="molecule type" value="Genomic_DNA"/>
</dbReference>
<keyword evidence="2" id="KW-0645">Protease</keyword>
<feature type="signal peptide" evidence="6">
    <location>
        <begin position="1"/>
        <end position="21"/>
    </location>
</feature>
<dbReference type="SUPFAM" id="SSF53474">
    <property type="entry name" value="alpha/beta-Hydrolases"/>
    <property type="match status" value="1"/>
</dbReference>
<dbReference type="Gene3D" id="3.40.50.1820">
    <property type="entry name" value="alpha/beta hydrolase"/>
    <property type="match status" value="1"/>
</dbReference>
<sequence>MKTILCAFTLLALVHLSCAQKADSIIKEIPAPKSFITQHQGTFNGKALRYKAVGKETHLKNDQNEAIGALWAVSYLQEGVTDYSKRPVTFIFNGGPGSASVWLHMGFLGPRIVKIASNADTDDGGAPYPIVNNQQCLLDVTDLVFVDPIGTGFSVPVGKGTGKDFWGLNEDANSVAQFIRLWITENKRWNSPKYIFGESFGTTRAAAVTNALEGSGQSVSMNGLVLISQAVDYQGSTSIHDNIISYLTYLPSMAATAWYHKKAGQGKTLEAFVQECRVFTTDEYAPALLKGSMLTADAQNQIAEKLSYFTGLSKDYVLKSDLRVLVPRFQKKLMEQEGLAIGRLDGRFKGDEADDVAESPTLGDASDYQMDAAYTAALNHYFASELNIEMDRPYVTSSEEVGANWRWRDAPEGEYWEPIYVNVARKLAESMRRNKDLKVLVACGYYDLITPFFDAEYTFARNGIPKEMVQLTYYEGGHMMYNHQPDFDLLVKEIRVFMQK</sequence>
<proteinExistence type="predicted"/>
<reference evidence="7 8" key="1">
    <citation type="journal article" date="2023" name="Microbiol. Resour. Announc.">
        <title>Complete Genome Sequence of Imperialibacter roseus strain P4T.</title>
        <authorList>
            <person name="Tizabi D.R."/>
            <person name="Bachvaroff T."/>
            <person name="Hill R.T."/>
        </authorList>
    </citation>
    <scope>NUCLEOTIDE SEQUENCE [LARGE SCALE GENOMIC DNA]</scope>
    <source>
        <strain evidence="7 8">P4T</strain>
    </source>
</reference>
<dbReference type="Pfam" id="PF00450">
    <property type="entry name" value="Peptidase_S10"/>
    <property type="match status" value="1"/>
</dbReference>
<evidence type="ECO:0000256" key="3">
    <source>
        <dbReference type="ARBA" id="ARBA00022729"/>
    </source>
</evidence>
<dbReference type="PANTHER" id="PTHR11802:SF3">
    <property type="entry name" value="RETINOID-INDUCIBLE SERINE CARBOXYPEPTIDASE"/>
    <property type="match status" value="1"/>
</dbReference>
<accession>A0ABZ0IWP9</accession>
<evidence type="ECO:0000313" key="7">
    <source>
        <dbReference type="EMBL" id="WOK08937.1"/>
    </source>
</evidence>
<evidence type="ECO:0000256" key="4">
    <source>
        <dbReference type="ARBA" id="ARBA00022801"/>
    </source>
</evidence>
<evidence type="ECO:0000256" key="2">
    <source>
        <dbReference type="ARBA" id="ARBA00022670"/>
    </source>
</evidence>
<dbReference type="RefSeq" id="WP_317491566.1">
    <property type="nucleotide sequence ID" value="NZ_CP136051.1"/>
</dbReference>
<keyword evidence="3 6" id="KW-0732">Signal</keyword>
<name>A0ABZ0IWP9_9BACT</name>
<dbReference type="InterPro" id="IPR029058">
    <property type="entry name" value="AB_hydrolase_fold"/>
</dbReference>
<evidence type="ECO:0000256" key="6">
    <source>
        <dbReference type="SAM" id="SignalP"/>
    </source>
</evidence>
<evidence type="ECO:0000313" key="8">
    <source>
        <dbReference type="Proteomes" id="UP001302349"/>
    </source>
</evidence>
<dbReference type="InterPro" id="IPR001563">
    <property type="entry name" value="Peptidase_S10"/>
</dbReference>
<keyword evidence="8" id="KW-1185">Reference proteome</keyword>